<protein>
    <recommendedName>
        <fullName evidence="9">Bidirectional sugar transporter SWEET</fullName>
    </recommendedName>
</protein>
<dbReference type="KEGG" id="dcr:108226034"/>
<evidence type="ECO:0000313" key="11">
    <source>
        <dbReference type="EMBL" id="WOH04606.1"/>
    </source>
</evidence>
<proteinExistence type="inferred from homology"/>
<evidence type="ECO:0000256" key="3">
    <source>
        <dbReference type="ARBA" id="ARBA00022448"/>
    </source>
</evidence>
<dbReference type="Proteomes" id="UP000077755">
    <property type="component" value="Chromosome 6"/>
</dbReference>
<comment type="subcellular location">
    <subcellularLocation>
        <location evidence="9">Cell membrane</location>
        <topology evidence="9">Multi-pass membrane protein</topology>
    </subcellularLocation>
    <subcellularLocation>
        <location evidence="1">Endomembrane system</location>
        <topology evidence="1">Multi-pass membrane protein</topology>
    </subcellularLocation>
</comment>
<dbReference type="InterPro" id="IPR047664">
    <property type="entry name" value="SWEET"/>
</dbReference>
<evidence type="ECO:0000256" key="6">
    <source>
        <dbReference type="ARBA" id="ARBA00022737"/>
    </source>
</evidence>
<sequence>MVAIDFIVGIIGNVISVISYVAPVGQFTEIVKKKSAEHYDGSPYVTSLLSCCLWTLYGILDPDDGVLVVTVNAIGVFSQVIYLALLLLYYPKDKKVKYSGFILVDILFFGVVIAVTMAAFHEESRRTFVGILCASFTVIMYASPLTVVRTVIQTKTAEYMPVFLIFTLWLNGVIWMVFALLLSDFFILVPNAVGILLGTIQLLVYFVYRNSSPSVPEDYSEEMQKGGVLMQATEETEEFPKGVVIAQTTEETNAAAEQKVEAPPTGSNMRNPSLSRMFSFKKAQSGISLSRNASRSVSRSSLQNGFDLESGRSSQDS</sequence>
<organism evidence="11 12">
    <name type="scientific">Daucus carota subsp. sativus</name>
    <name type="common">Carrot</name>
    <dbReference type="NCBI Taxonomy" id="79200"/>
    <lineage>
        <taxon>Eukaryota</taxon>
        <taxon>Viridiplantae</taxon>
        <taxon>Streptophyta</taxon>
        <taxon>Embryophyta</taxon>
        <taxon>Tracheophyta</taxon>
        <taxon>Spermatophyta</taxon>
        <taxon>Magnoliopsida</taxon>
        <taxon>eudicotyledons</taxon>
        <taxon>Gunneridae</taxon>
        <taxon>Pentapetalae</taxon>
        <taxon>asterids</taxon>
        <taxon>campanulids</taxon>
        <taxon>Apiales</taxon>
        <taxon>Apiaceae</taxon>
        <taxon>Apioideae</taxon>
        <taxon>Scandiceae</taxon>
        <taxon>Daucinae</taxon>
        <taxon>Daucus</taxon>
        <taxon>Daucus sect. Daucus</taxon>
    </lineage>
</organism>
<feature type="transmembrane region" description="Helical" evidence="9">
    <location>
        <begin position="159"/>
        <end position="181"/>
    </location>
</feature>
<dbReference type="Gene3D" id="1.20.1280.290">
    <property type="match status" value="2"/>
</dbReference>
<feature type="transmembrane region" description="Helical" evidence="9">
    <location>
        <begin position="66"/>
        <end position="89"/>
    </location>
</feature>
<evidence type="ECO:0000256" key="2">
    <source>
        <dbReference type="ARBA" id="ARBA00007809"/>
    </source>
</evidence>
<feature type="region of interest" description="Disordered" evidence="10">
    <location>
        <begin position="253"/>
        <end position="274"/>
    </location>
</feature>
<gene>
    <name evidence="11" type="ORF">DCAR_0624017</name>
</gene>
<keyword evidence="8 9" id="KW-0472">Membrane</keyword>
<feature type="transmembrane region" description="Helical" evidence="9">
    <location>
        <begin position="187"/>
        <end position="208"/>
    </location>
</feature>
<dbReference type="PANTHER" id="PTHR10791:SF142">
    <property type="entry name" value="BIDIRECTIONAL SUGAR TRANSPORTER SWEET16"/>
    <property type="match status" value="1"/>
</dbReference>
<dbReference type="InterPro" id="IPR004316">
    <property type="entry name" value="SWEET_rpt"/>
</dbReference>
<evidence type="ECO:0000256" key="7">
    <source>
        <dbReference type="ARBA" id="ARBA00022989"/>
    </source>
</evidence>
<keyword evidence="3 9" id="KW-0813">Transport</keyword>
<dbReference type="EMBL" id="CP093348">
    <property type="protein sequence ID" value="WOH04606.1"/>
    <property type="molecule type" value="Genomic_DNA"/>
</dbReference>
<feature type="compositionally biased region" description="Low complexity" evidence="10">
    <location>
        <begin position="288"/>
        <end position="301"/>
    </location>
</feature>
<dbReference type="GO" id="GO:0005886">
    <property type="term" value="C:plasma membrane"/>
    <property type="evidence" value="ECO:0007669"/>
    <property type="project" value="UniProtKB-SubCell"/>
</dbReference>
<dbReference type="GO" id="GO:0012505">
    <property type="term" value="C:endomembrane system"/>
    <property type="evidence" value="ECO:0007669"/>
    <property type="project" value="UniProtKB-SubCell"/>
</dbReference>
<name>A0AAF0XE21_DAUCS</name>
<keyword evidence="4 9" id="KW-0762">Sugar transport</keyword>
<evidence type="ECO:0000256" key="9">
    <source>
        <dbReference type="RuleBase" id="RU910715"/>
    </source>
</evidence>
<dbReference type="FunFam" id="1.20.1280.290:FF:000001">
    <property type="entry name" value="Bidirectional sugar transporter SWEET"/>
    <property type="match status" value="1"/>
</dbReference>
<evidence type="ECO:0000313" key="12">
    <source>
        <dbReference type="Proteomes" id="UP000077755"/>
    </source>
</evidence>
<reference evidence="11" key="2">
    <citation type="submission" date="2022-03" db="EMBL/GenBank/DDBJ databases">
        <title>Draft title - Genomic analysis of global carrot germplasm unveils the trajectory of domestication and the origin of high carotenoid orange carrot.</title>
        <authorList>
            <person name="Iorizzo M."/>
            <person name="Ellison S."/>
            <person name="Senalik D."/>
            <person name="Macko-Podgorni A."/>
            <person name="Grzebelus D."/>
            <person name="Bostan H."/>
            <person name="Rolling W."/>
            <person name="Curaba J."/>
            <person name="Simon P."/>
        </authorList>
    </citation>
    <scope>NUCLEOTIDE SEQUENCE</scope>
    <source>
        <tissue evidence="11">Leaf</tissue>
    </source>
</reference>
<evidence type="ECO:0000256" key="10">
    <source>
        <dbReference type="SAM" id="MobiDB-lite"/>
    </source>
</evidence>
<keyword evidence="6" id="KW-0677">Repeat</keyword>
<feature type="transmembrane region" description="Helical" evidence="9">
    <location>
        <begin position="101"/>
        <end position="121"/>
    </location>
</feature>
<evidence type="ECO:0000256" key="8">
    <source>
        <dbReference type="ARBA" id="ARBA00023136"/>
    </source>
</evidence>
<feature type="transmembrane region" description="Helical" evidence="9">
    <location>
        <begin position="6"/>
        <end position="23"/>
    </location>
</feature>
<evidence type="ECO:0000256" key="1">
    <source>
        <dbReference type="ARBA" id="ARBA00004127"/>
    </source>
</evidence>
<feature type="compositionally biased region" description="Polar residues" evidence="10">
    <location>
        <begin position="265"/>
        <end position="274"/>
    </location>
</feature>
<evidence type="ECO:0000256" key="4">
    <source>
        <dbReference type="ARBA" id="ARBA00022597"/>
    </source>
</evidence>
<dbReference type="Pfam" id="PF03083">
    <property type="entry name" value="MtN3_slv"/>
    <property type="match status" value="2"/>
</dbReference>
<dbReference type="GO" id="GO:0051260">
    <property type="term" value="P:protein homooligomerization"/>
    <property type="evidence" value="ECO:0007669"/>
    <property type="project" value="UniProtKB-ARBA"/>
</dbReference>
<keyword evidence="5 9" id="KW-0812">Transmembrane</keyword>
<reference evidence="11" key="1">
    <citation type="journal article" date="2016" name="Nat. Genet.">
        <title>A high-quality carrot genome assembly provides new insights into carotenoid accumulation and asterid genome evolution.</title>
        <authorList>
            <person name="Iorizzo M."/>
            <person name="Ellison S."/>
            <person name="Senalik D."/>
            <person name="Zeng P."/>
            <person name="Satapoomin P."/>
            <person name="Huang J."/>
            <person name="Bowman M."/>
            <person name="Iovene M."/>
            <person name="Sanseverino W."/>
            <person name="Cavagnaro P."/>
            <person name="Yildiz M."/>
            <person name="Macko-Podgorni A."/>
            <person name="Moranska E."/>
            <person name="Grzebelus E."/>
            <person name="Grzebelus D."/>
            <person name="Ashrafi H."/>
            <person name="Zheng Z."/>
            <person name="Cheng S."/>
            <person name="Spooner D."/>
            <person name="Van Deynze A."/>
            <person name="Simon P."/>
        </authorList>
    </citation>
    <scope>NUCLEOTIDE SEQUENCE</scope>
    <source>
        <tissue evidence="11">Leaf</tissue>
    </source>
</reference>
<dbReference type="FunFam" id="1.20.1280.290:FF:000002">
    <property type="entry name" value="Bidirectional sugar transporter SWEET"/>
    <property type="match status" value="1"/>
</dbReference>
<accession>A0AAF0XE21</accession>
<evidence type="ECO:0000256" key="5">
    <source>
        <dbReference type="ARBA" id="ARBA00022692"/>
    </source>
</evidence>
<feature type="region of interest" description="Disordered" evidence="10">
    <location>
        <begin position="287"/>
        <end position="317"/>
    </location>
</feature>
<dbReference type="GO" id="GO:0051119">
    <property type="term" value="F:sugar transmembrane transporter activity"/>
    <property type="evidence" value="ECO:0007669"/>
    <property type="project" value="InterPro"/>
</dbReference>
<comment type="similarity">
    <text evidence="2 9">Belongs to the SWEET sugar transporter family.</text>
</comment>
<keyword evidence="12" id="KW-1185">Reference proteome</keyword>
<feature type="transmembrane region" description="Helical" evidence="9">
    <location>
        <begin position="127"/>
        <end position="147"/>
    </location>
</feature>
<comment type="function">
    <text evidence="9">Mediates both low-affinity uptake and efflux of sugar across the membrane.</text>
</comment>
<dbReference type="PANTHER" id="PTHR10791">
    <property type="entry name" value="RAG1-ACTIVATING PROTEIN 1"/>
    <property type="match status" value="1"/>
</dbReference>
<feature type="transmembrane region" description="Helical" evidence="9">
    <location>
        <begin position="44"/>
        <end position="60"/>
    </location>
</feature>
<dbReference type="AlphaFoldDB" id="A0AAF0XE21"/>
<keyword evidence="7 9" id="KW-1133">Transmembrane helix</keyword>